<organism evidence="6 7">
    <name type="scientific">Populus tomentosa</name>
    <name type="common">Chinese white poplar</name>
    <dbReference type="NCBI Taxonomy" id="118781"/>
    <lineage>
        <taxon>Eukaryota</taxon>
        <taxon>Viridiplantae</taxon>
        <taxon>Streptophyta</taxon>
        <taxon>Embryophyta</taxon>
        <taxon>Tracheophyta</taxon>
        <taxon>Spermatophyta</taxon>
        <taxon>Magnoliopsida</taxon>
        <taxon>eudicotyledons</taxon>
        <taxon>Gunneridae</taxon>
        <taxon>Pentapetalae</taxon>
        <taxon>rosids</taxon>
        <taxon>fabids</taxon>
        <taxon>Malpighiales</taxon>
        <taxon>Salicaceae</taxon>
        <taxon>Saliceae</taxon>
        <taxon>Populus</taxon>
    </lineage>
</organism>
<keyword evidence="3" id="KW-0812">Transmembrane</keyword>
<reference evidence="6" key="1">
    <citation type="journal article" date="2020" name="bioRxiv">
        <title>Hybrid origin of Populus tomentosa Carr. identified through genome sequencing and phylogenomic analysis.</title>
        <authorList>
            <person name="An X."/>
            <person name="Gao K."/>
            <person name="Chen Z."/>
            <person name="Li J."/>
            <person name="Yang X."/>
            <person name="Yang X."/>
            <person name="Zhou J."/>
            <person name="Guo T."/>
            <person name="Zhao T."/>
            <person name="Huang S."/>
            <person name="Miao D."/>
            <person name="Khan W.U."/>
            <person name="Rao P."/>
            <person name="Ye M."/>
            <person name="Lei B."/>
            <person name="Liao W."/>
            <person name="Wang J."/>
            <person name="Ji L."/>
            <person name="Li Y."/>
            <person name="Guo B."/>
            <person name="Mustafa N.S."/>
            <person name="Li S."/>
            <person name="Yun Q."/>
            <person name="Keller S.R."/>
            <person name="Mao J."/>
            <person name="Zhang R."/>
            <person name="Strauss S.H."/>
        </authorList>
    </citation>
    <scope>NUCLEOTIDE SEQUENCE</scope>
    <source>
        <strain evidence="6">GM15</strain>
        <tissue evidence="6">Leaf</tissue>
    </source>
</reference>
<proteinExistence type="predicted"/>
<gene>
    <name evidence="6" type="ORF">POTOM_014453</name>
</gene>
<comment type="subcellular location">
    <subcellularLocation>
        <location evidence="1">Membrane</location>
        <topology evidence="1">Multi-pass membrane protein</topology>
    </subcellularLocation>
</comment>
<dbReference type="Proteomes" id="UP000886885">
    <property type="component" value="Chromosome 3D"/>
</dbReference>
<evidence type="ECO:0000256" key="3">
    <source>
        <dbReference type="ARBA" id="ARBA00022692"/>
    </source>
</evidence>
<sequence length="119" mass="13519">MIDLISLLRLSLKIGFPCYCFVAMDEDISMMIERVKWQPPLVPSSKLFPAGLHTRTQSDNLWMAILIRSLMRRVPVGLLFLIPGSDPNLSILPAEMLKKKKVMILLNLNSLRWSVNPAT</sequence>
<evidence type="ECO:0000313" key="7">
    <source>
        <dbReference type="Proteomes" id="UP000886885"/>
    </source>
</evidence>
<dbReference type="GO" id="GO:0016020">
    <property type="term" value="C:membrane"/>
    <property type="evidence" value="ECO:0007669"/>
    <property type="project" value="UniProtKB-SubCell"/>
</dbReference>
<dbReference type="Pfam" id="PF03092">
    <property type="entry name" value="BT1"/>
    <property type="match status" value="1"/>
</dbReference>
<name>A0A8X8A7M7_POPTO</name>
<dbReference type="OrthoDB" id="754047at2759"/>
<evidence type="ECO:0000313" key="6">
    <source>
        <dbReference type="EMBL" id="KAG6781542.1"/>
    </source>
</evidence>
<dbReference type="AlphaFoldDB" id="A0A8X8A7M7"/>
<dbReference type="EMBL" id="JAAWWB010000006">
    <property type="protein sequence ID" value="KAG6781542.1"/>
    <property type="molecule type" value="Genomic_DNA"/>
</dbReference>
<keyword evidence="5" id="KW-0472">Membrane</keyword>
<keyword evidence="4" id="KW-1133">Transmembrane helix</keyword>
<keyword evidence="7" id="KW-1185">Reference proteome</keyword>
<protein>
    <submittedName>
        <fullName evidence="6">Uncharacterized protein</fullName>
    </submittedName>
</protein>
<evidence type="ECO:0000256" key="5">
    <source>
        <dbReference type="ARBA" id="ARBA00023136"/>
    </source>
</evidence>
<keyword evidence="2" id="KW-0813">Transport</keyword>
<evidence type="ECO:0000256" key="1">
    <source>
        <dbReference type="ARBA" id="ARBA00004141"/>
    </source>
</evidence>
<comment type="caution">
    <text evidence="6">The sequence shown here is derived from an EMBL/GenBank/DDBJ whole genome shotgun (WGS) entry which is preliminary data.</text>
</comment>
<dbReference type="InterPro" id="IPR039309">
    <property type="entry name" value="BT1"/>
</dbReference>
<evidence type="ECO:0000256" key="2">
    <source>
        <dbReference type="ARBA" id="ARBA00022448"/>
    </source>
</evidence>
<accession>A0A8X8A7M7</accession>
<evidence type="ECO:0000256" key="4">
    <source>
        <dbReference type="ARBA" id="ARBA00022989"/>
    </source>
</evidence>